<dbReference type="InterPro" id="IPR008274">
    <property type="entry name" value="AldOxase/xan_DH_MoCoBD1"/>
</dbReference>
<keyword evidence="1" id="KW-0500">Molybdenum</keyword>
<dbReference type="SUPFAM" id="SSF56003">
    <property type="entry name" value="Molybdenum cofactor-binding domain"/>
    <property type="match status" value="1"/>
</dbReference>
<dbReference type="PANTHER" id="PTHR11908">
    <property type="entry name" value="XANTHINE DEHYDROGENASE"/>
    <property type="match status" value="1"/>
</dbReference>
<keyword evidence="2" id="KW-0560">Oxidoreductase</keyword>
<dbReference type="STRING" id="67285.AQI88_07620"/>
<dbReference type="AlphaFoldDB" id="A0A101NQQ0"/>
<dbReference type="InterPro" id="IPR036856">
    <property type="entry name" value="Ald_Oxase/Xan_DH_a/b_sf"/>
</dbReference>
<dbReference type="GO" id="GO:0005506">
    <property type="term" value="F:iron ion binding"/>
    <property type="evidence" value="ECO:0007669"/>
    <property type="project" value="InterPro"/>
</dbReference>
<evidence type="ECO:0000256" key="2">
    <source>
        <dbReference type="ARBA" id="ARBA00023002"/>
    </source>
</evidence>
<dbReference type="InterPro" id="IPR000674">
    <property type="entry name" value="Ald_Oxase/Xan_DH_a/b"/>
</dbReference>
<dbReference type="SMART" id="SM01008">
    <property type="entry name" value="Ald_Xan_dh_C"/>
    <property type="match status" value="1"/>
</dbReference>
<dbReference type="InterPro" id="IPR016208">
    <property type="entry name" value="Ald_Oxase/xanthine_DH-like"/>
</dbReference>
<keyword evidence="5" id="KW-1185">Reference proteome</keyword>
<dbReference type="Gene3D" id="3.90.1170.50">
    <property type="entry name" value="Aldehyde oxidase/xanthine dehydrogenase, a/b hammerhead"/>
    <property type="match status" value="1"/>
</dbReference>
<reference evidence="4 5" key="1">
    <citation type="submission" date="2015-10" db="EMBL/GenBank/DDBJ databases">
        <title>Draft genome sequence of Streptomyces cellostaticus DSM 40189, type strain for the species Streptomyces cellostaticus.</title>
        <authorList>
            <person name="Ruckert C."/>
            <person name="Winkler A."/>
            <person name="Kalinowski J."/>
            <person name="Kampfer P."/>
            <person name="Glaeser S."/>
        </authorList>
    </citation>
    <scope>NUCLEOTIDE SEQUENCE [LARGE SCALE GENOMIC DNA]</scope>
    <source>
        <strain evidence="4 5">DSM 40189</strain>
    </source>
</reference>
<dbReference type="EMBL" id="LMWL01000010">
    <property type="protein sequence ID" value="KUM97441.1"/>
    <property type="molecule type" value="Genomic_DNA"/>
</dbReference>
<sequence>MTAVTTGTPTPTPSVGTAHTRVEGRDKVTGAARYAGEIPFADLAHGWLVLSTVARGRIRSVETAPVLAMPGVLAVLDHRNAPRVETDYTGLMGSKPDPTCAVFQHDRVPHLGWPVALVVAETSEQAREAAEALVVHYEQQPHDVDFTGEHPDAYPLDSHMPAVTEKGDLDAELAASAVVVDAEYTTPEEHHNPMEPHAATARWDGGRLEVIDSNQGATWVVGELASLFSLDPASVRVRSEHVGGGFGSKGVRAHQVAAVMAATVLQRPVRVVLTRRQMFSLAGYRSPTTQRVRLGADADGRLRALEHRSLSLTSTVHEFIEPSAGVARVMYDADAHHTANRVVRLDVPTPTWMRAPGEAPGSFALEAALDELAEKCGIDPIDLRLRNEPDKGPVSGLPFAGRNLPACFREGARRFGWADRDPRPGLRRDGRWLLGTGTAAASFGAGAAPSTATLTAHPDGTFTVRIAAADIGTGARTALTLVAADALRVPPERVQVRIGDSDFGPAMIAGGSMGTRSWAWAVTTAAGELLDRLALGTGIPPEGITVRSDTTAAIGALAPAERHSFGAQFAEVAVDTATGEVRVRRMLGIFAAGRIVNPLTARGQFLGGMIWGISMALHEEAVRDRASGGHVGADLAGYHVATHADVPHIEADWIDDPDPRDPVGIKGIGEIGIVGAAAAIANAVWHATGVRHRSLPIRPDRVILAGAPSA</sequence>
<proteinExistence type="predicted"/>
<accession>A0A101NQQ0</accession>
<organism evidence="4 5">
    <name type="scientific">Streptomyces cellostaticus</name>
    <dbReference type="NCBI Taxonomy" id="67285"/>
    <lineage>
        <taxon>Bacteria</taxon>
        <taxon>Bacillati</taxon>
        <taxon>Actinomycetota</taxon>
        <taxon>Actinomycetes</taxon>
        <taxon>Kitasatosporales</taxon>
        <taxon>Streptomycetaceae</taxon>
        <taxon>Streptomyces</taxon>
    </lineage>
</organism>
<dbReference type="Pfam" id="PF20256">
    <property type="entry name" value="MoCoBD_2"/>
    <property type="match status" value="2"/>
</dbReference>
<dbReference type="InterPro" id="IPR046867">
    <property type="entry name" value="AldOxase/xan_DH_MoCoBD2"/>
</dbReference>
<dbReference type="Proteomes" id="UP000054241">
    <property type="component" value="Unassembled WGS sequence"/>
</dbReference>
<evidence type="ECO:0000259" key="3">
    <source>
        <dbReference type="SMART" id="SM01008"/>
    </source>
</evidence>
<evidence type="ECO:0000313" key="4">
    <source>
        <dbReference type="EMBL" id="KUM97441.1"/>
    </source>
</evidence>
<comment type="caution">
    <text evidence="4">The sequence shown here is derived from an EMBL/GenBank/DDBJ whole genome shotgun (WGS) entry which is preliminary data.</text>
</comment>
<dbReference type="RefSeq" id="WP_066993970.1">
    <property type="nucleotide sequence ID" value="NZ_BNDU01000004.1"/>
</dbReference>
<dbReference type="PANTHER" id="PTHR11908:SF132">
    <property type="entry name" value="ALDEHYDE OXIDASE 1-RELATED"/>
    <property type="match status" value="1"/>
</dbReference>
<evidence type="ECO:0000256" key="1">
    <source>
        <dbReference type="ARBA" id="ARBA00022505"/>
    </source>
</evidence>
<gene>
    <name evidence="4" type="ORF">AQI88_07620</name>
</gene>
<evidence type="ECO:0000313" key="5">
    <source>
        <dbReference type="Proteomes" id="UP000054241"/>
    </source>
</evidence>
<dbReference type="InterPro" id="IPR037165">
    <property type="entry name" value="AldOxase/xan_DH_Mopterin-bd_sf"/>
</dbReference>
<dbReference type="Pfam" id="PF02738">
    <property type="entry name" value="MoCoBD_1"/>
    <property type="match status" value="1"/>
</dbReference>
<name>A0A101NQQ0_9ACTN</name>
<protein>
    <submittedName>
        <fullName evidence="4">Oxidoreductase</fullName>
    </submittedName>
</protein>
<dbReference type="SUPFAM" id="SSF54665">
    <property type="entry name" value="CO dehydrogenase molybdoprotein N-domain-like"/>
    <property type="match status" value="1"/>
</dbReference>
<feature type="domain" description="Aldehyde oxidase/xanthine dehydrogenase a/b hammerhead" evidence="3">
    <location>
        <begin position="29"/>
        <end position="141"/>
    </location>
</feature>
<dbReference type="OrthoDB" id="8428274at2"/>
<dbReference type="Pfam" id="PF01315">
    <property type="entry name" value="Ald_Xan_dh_C"/>
    <property type="match status" value="1"/>
</dbReference>
<dbReference type="GO" id="GO:0016491">
    <property type="term" value="F:oxidoreductase activity"/>
    <property type="evidence" value="ECO:0007669"/>
    <property type="project" value="UniProtKB-KW"/>
</dbReference>
<dbReference type="Gene3D" id="3.30.365.10">
    <property type="entry name" value="Aldehyde oxidase/xanthine dehydrogenase, molybdopterin binding domain"/>
    <property type="match status" value="4"/>
</dbReference>